<gene>
    <name evidence="1" type="ORF">BCF44_118131</name>
</gene>
<sequence>MLPSVGAVRSFGPTSWQIADTAAGRIDAFWEFGRDDTNLLPGALMAREAGALVTTVTGEPWTVGERSFLAAPRGVHGKLLGLLDSCRTAGVTG</sequence>
<dbReference type="Proteomes" id="UP000256269">
    <property type="component" value="Unassembled WGS sequence"/>
</dbReference>
<dbReference type="Pfam" id="PF00459">
    <property type="entry name" value="Inositol_P"/>
    <property type="match status" value="1"/>
</dbReference>
<evidence type="ECO:0000313" key="2">
    <source>
        <dbReference type="Proteomes" id="UP000256269"/>
    </source>
</evidence>
<dbReference type="SUPFAM" id="SSF56655">
    <property type="entry name" value="Carbohydrate phosphatase"/>
    <property type="match status" value="1"/>
</dbReference>
<evidence type="ECO:0000313" key="1">
    <source>
        <dbReference type="EMBL" id="REH35271.1"/>
    </source>
</evidence>
<dbReference type="Gene3D" id="3.40.190.80">
    <property type="match status" value="1"/>
</dbReference>
<dbReference type="EMBL" id="QUNO01000018">
    <property type="protein sequence ID" value="REH35271.1"/>
    <property type="molecule type" value="Genomic_DNA"/>
</dbReference>
<comment type="caution">
    <text evidence="1">The sequence shown here is derived from an EMBL/GenBank/DDBJ whole genome shotgun (WGS) entry which is preliminary data.</text>
</comment>
<reference evidence="1 2" key="1">
    <citation type="submission" date="2018-08" db="EMBL/GenBank/DDBJ databases">
        <title>Genomic Encyclopedia of Archaeal and Bacterial Type Strains, Phase II (KMG-II): from individual species to whole genera.</title>
        <authorList>
            <person name="Goeker M."/>
        </authorList>
    </citation>
    <scope>NUCLEOTIDE SEQUENCE [LARGE SCALE GENOMIC DNA]</scope>
    <source>
        <strain evidence="1 2">DSM 45791</strain>
    </source>
</reference>
<organism evidence="1 2">
    <name type="scientific">Kutzneria buriramensis</name>
    <dbReference type="NCBI Taxonomy" id="1045776"/>
    <lineage>
        <taxon>Bacteria</taxon>
        <taxon>Bacillati</taxon>
        <taxon>Actinomycetota</taxon>
        <taxon>Actinomycetes</taxon>
        <taxon>Pseudonocardiales</taxon>
        <taxon>Pseudonocardiaceae</taxon>
        <taxon>Kutzneria</taxon>
    </lineage>
</organism>
<dbReference type="AlphaFoldDB" id="A0A3E0H0Y8"/>
<keyword evidence="2" id="KW-1185">Reference proteome</keyword>
<name>A0A3E0H0Y8_9PSEU</name>
<proteinExistence type="predicted"/>
<dbReference type="RefSeq" id="WP_281283205.1">
    <property type="nucleotide sequence ID" value="NZ_CP144375.1"/>
</dbReference>
<dbReference type="InterPro" id="IPR000760">
    <property type="entry name" value="Inositol_monophosphatase-like"/>
</dbReference>
<protein>
    <submittedName>
        <fullName evidence="1">Myo-inositol-1(Or 4)-monophosphatase</fullName>
    </submittedName>
</protein>
<accession>A0A3E0H0Y8</accession>